<protein>
    <recommendedName>
        <fullName evidence="1">NACHT domain-containing protein</fullName>
    </recommendedName>
</protein>
<reference evidence="2" key="1">
    <citation type="submission" date="2020-08" db="EMBL/GenBank/DDBJ databases">
        <title>Genome sequencing and assembly of the red palm weevil Rhynchophorus ferrugineus.</title>
        <authorList>
            <person name="Dias G.B."/>
            <person name="Bergman C.M."/>
            <person name="Manee M."/>
        </authorList>
    </citation>
    <scope>NUCLEOTIDE SEQUENCE</scope>
    <source>
        <strain evidence="2">AA-2017</strain>
        <tissue evidence="2">Whole larva</tissue>
    </source>
</reference>
<keyword evidence="3" id="KW-1185">Reference proteome</keyword>
<accession>A0A834ILN4</accession>
<dbReference type="InterPro" id="IPR027417">
    <property type="entry name" value="P-loop_NTPase"/>
</dbReference>
<dbReference type="Gene3D" id="3.40.50.300">
    <property type="entry name" value="P-loop containing nucleotide triphosphate hydrolases"/>
    <property type="match status" value="1"/>
</dbReference>
<dbReference type="Proteomes" id="UP000625711">
    <property type="component" value="Unassembled WGS sequence"/>
</dbReference>
<comment type="caution">
    <text evidence="2">The sequence shown here is derived from an EMBL/GenBank/DDBJ whole genome shotgun (WGS) entry which is preliminary data.</text>
</comment>
<dbReference type="Pfam" id="PF05729">
    <property type="entry name" value="NACHT"/>
    <property type="match status" value="1"/>
</dbReference>
<name>A0A834ILN4_RHYFE</name>
<dbReference type="AlphaFoldDB" id="A0A834ILN4"/>
<evidence type="ECO:0000259" key="1">
    <source>
        <dbReference type="Pfam" id="PF05729"/>
    </source>
</evidence>
<evidence type="ECO:0000313" key="2">
    <source>
        <dbReference type="EMBL" id="KAF7283262.1"/>
    </source>
</evidence>
<gene>
    <name evidence="2" type="ORF">GWI33_001087</name>
</gene>
<evidence type="ECO:0000313" key="3">
    <source>
        <dbReference type="Proteomes" id="UP000625711"/>
    </source>
</evidence>
<proteinExistence type="predicted"/>
<organism evidence="2 3">
    <name type="scientific">Rhynchophorus ferrugineus</name>
    <name type="common">Red palm weevil</name>
    <name type="synonym">Curculio ferrugineus</name>
    <dbReference type="NCBI Taxonomy" id="354439"/>
    <lineage>
        <taxon>Eukaryota</taxon>
        <taxon>Metazoa</taxon>
        <taxon>Ecdysozoa</taxon>
        <taxon>Arthropoda</taxon>
        <taxon>Hexapoda</taxon>
        <taxon>Insecta</taxon>
        <taxon>Pterygota</taxon>
        <taxon>Neoptera</taxon>
        <taxon>Endopterygota</taxon>
        <taxon>Coleoptera</taxon>
        <taxon>Polyphaga</taxon>
        <taxon>Cucujiformia</taxon>
        <taxon>Curculionidae</taxon>
        <taxon>Dryophthorinae</taxon>
        <taxon>Rhynchophorus</taxon>
    </lineage>
</organism>
<feature type="domain" description="NACHT" evidence="1">
    <location>
        <begin position="562"/>
        <end position="737"/>
    </location>
</feature>
<sequence>MESTEYFALRHLKIQNRQNAYIMYSIIQDIRKMADKSTMHILKQDHGYDVTLRIKKNKIIYAVYIESIPLNQSDINIDIRLFLDKYFKRLKKIVQDSNKILIYITYSLDVDGWMTHQNLSDDEMYMKDYKMCLILNETVIQKLLLYNNVSKNCLYTKFLRKAKFISYEINNYSQRILGPLLGPKIYKHLLNPNRLNLRILKQTIENVESFNENIKLHQNCMGLSEFNVDFVNQLYIRFGMTAERTWERIFNDTSINIVYVDTMSTLLSTKKVVDYVSSKRFKFILLSAKQLREKNILEEAYHNFSRGKIDVLIIECDEETKKADNPISASVVKSVKAGKIIEISYDEYPENSNKNNSKRINEHLKYQFDEVTFKDLDEPSMQSILSARIMFQGHDITLKEIANIATIEKCINIKDLEDLIVGWDFHVGSKIDFKFMGPLYLQRTIRRKILPDKMLQSNLANSCLVIVYGENLEKVDITKEQDFHRNKGILLVSDASEAQKTFQKYREQINIPNVYLVELKNGLFFLEDFKVFDSKVVDCLEDIAHAEEITTNELLTRRKINLIIGNPGIGKTVFLNYLAIQIKNNYPYSWVAYVNLGNNTSYVQHIFNTMEKFKFDSDIQNSVIDLLIPIITIYDKNIRGCQFATELFKLEFKNCNTKYKHPNYIFLFDAFDELIENHQKKTINLFHFLISRNFPVWITSRPHQKRRLEEDLRTVALSINPLINSQMNEYFSAYYKNNFIRMSYQSFYHQIESLLLSLDNTTTEFAGYPVHLEFLTKYCLSLNGVYHLLQRFIYHKFDLYYQQKIPPKGFKVTRKIDSLFEFHKQMVLHKYNLIKSVEFAHDKIKNEELLRIGLVALKGNELIFIHPFVKAHFIAFSAIHSYQNLLKNIISDEKYEFVRSILNSVTYKITNRNYSDCWKVGNTSILIKNLTREGNKNLAKFIVQTMFKKESGYNSKKS</sequence>
<dbReference type="EMBL" id="JAACXV010000125">
    <property type="protein sequence ID" value="KAF7283262.1"/>
    <property type="molecule type" value="Genomic_DNA"/>
</dbReference>
<dbReference type="SUPFAM" id="SSF52540">
    <property type="entry name" value="P-loop containing nucleoside triphosphate hydrolases"/>
    <property type="match status" value="1"/>
</dbReference>
<dbReference type="InterPro" id="IPR007111">
    <property type="entry name" value="NACHT_NTPase"/>
</dbReference>
<dbReference type="OrthoDB" id="6747958at2759"/>